<dbReference type="SUPFAM" id="SSF54523">
    <property type="entry name" value="Pili subunits"/>
    <property type="match status" value="1"/>
</dbReference>
<protein>
    <submittedName>
        <fullName evidence="3">Prepilin-type N-terminal cleavage/methylation domain-containing protein</fullName>
    </submittedName>
</protein>
<organism evidence="3 4">
    <name type="scientific">Vreelandella halophila</name>
    <dbReference type="NCBI Taxonomy" id="86177"/>
    <lineage>
        <taxon>Bacteria</taxon>
        <taxon>Pseudomonadati</taxon>
        <taxon>Pseudomonadota</taxon>
        <taxon>Gammaproteobacteria</taxon>
        <taxon>Oceanospirillales</taxon>
        <taxon>Halomonadaceae</taxon>
        <taxon>Vreelandella</taxon>
    </lineage>
</organism>
<feature type="transmembrane region" description="Helical" evidence="2">
    <location>
        <begin position="12"/>
        <end position="30"/>
    </location>
</feature>
<evidence type="ECO:0000313" key="3">
    <source>
        <dbReference type="EMBL" id="MYL27632.1"/>
    </source>
</evidence>
<accession>A0A9X4YDG1</accession>
<keyword evidence="4" id="KW-1185">Reference proteome</keyword>
<keyword evidence="2" id="KW-0472">Membrane</keyword>
<reference evidence="3 4" key="1">
    <citation type="submission" date="2019-11" db="EMBL/GenBank/DDBJ databases">
        <title>Genome sequences of 17 halophilic strains isolated from different environments.</title>
        <authorList>
            <person name="Furrow R.E."/>
        </authorList>
    </citation>
    <scope>NUCLEOTIDE SEQUENCE [LARGE SCALE GENOMIC DNA]</scope>
    <source>
        <strain evidence="3 4">22507_15_FS</strain>
    </source>
</reference>
<keyword evidence="2" id="KW-1133">Transmembrane helix</keyword>
<keyword evidence="2" id="KW-0812">Transmembrane</keyword>
<feature type="region of interest" description="Disordered" evidence="1">
    <location>
        <begin position="146"/>
        <end position="170"/>
    </location>
</feature>
<dbReference type="NCBIfam" id="TIGR02532">
    <property type="entry name" value="IV_pilin_GFxxxE"/>
    <property type="match status" value="1"/>
</dbReference>
<sequence length="268" mass="28955">MRRQQGFTLTELIMVIVILGIIAAISVRFIQFSTQGALDTANRQRLALGAGIASEQVSRELRSALPGSIRTSEGGECIEFFPIVAGSRYVDGADSFEPNRALSEFQAVPFSRSTEQAIRVFIYPYAEGDFPDGLYETGAETRAGLGSVSGSGEERTVTLSSPHTFPEHSPQRRVTLTGDPVSFCRGTGTNSRYLFRYSGYGLNASGGRPSGGVREVVAMPLGDGPLIFSFIPPTRQRNGVVTFEFTLQSADSEESLSVAQEVQVRNVP</sequence>
<comment type="caution">
    <text evidence="3">The sequence shown here is derived from an EMBL/GenBank/DDBJ whole genome shotgun (WGS) entry which is preliminary data.</text>
</comment>
<evidence type="ECO:0000313" key="4">
    <source>
        <dbReference type="Proteomes" id="UP000460751"/>
    </source>
</evidence>
<dbReference type="Proteomes" id="UP000460751">
    <property type="component" value="Unassembled WGS sequence"/>
</dbReference>
<dbReference type="Gene3D" id="3.30.700.10">
    <property type="entry name" value="Glycoprotein, Type 4 Pilin"/>
    <property type="match status" value="1"/>
</dbReference>
<name>A0A9X4YDG1_9GAMM</name>
<dbReference type="OrthoDB" id="9788802at2"/>
<dbReference type="EMBL" id="WMEX01000007">
    <property type="protein sequence ID" value="MYL27632.1"/>
    <property type="molecule type" value="Genomic_DNA"/>
</dbReference>
<evidence type="ECO:0000256" key="2">
    <source>
        <dbReference type="SAM" id="Phobius"/>
    </source>
</evidence>
<evidence type="ECO:0000256" key="1">
    <source>
        <dbReference type="SAM" id="MobiDB-lite"/>
    </source>
</evidence>
<dbReference type="AlphaFoldDB" id="A0A9X4YDG1"/>
<gene>
    <name evidence="3" type="ORF">GLW01_12630</name>
</gene>
<dbReference type="InterPro" id="IPR045584">
    <property type="entry name" value="Pilin-like"/>
</dbReference>
<proteinExistence type="predicted"/>
<dbReference type="RefSeq" id="WP_151440430.1">
    <property type="nucleotide sequence ID" value="NZ_WMEX01000007.1"/>
</dbReference>
<dbReference type="InterPro" id="IPR012902">
    <property type="entry name" value="N_methyl_site"/>
</dbReference>
<dbReference type="Pfam" id="PF07963">
    <property type="entry name" value="N_methyl"/>
    <property type="match status" value="1"/>
</dbReference>